<organism evidence="3 4">
    <name type="scientific">Cymbomonas tetramitiformis</name>
    <dbReference type="NCBI Taxonomy" id="36881"/>
    <lineage>
        <taxon>Eukaryota</taxon>
        <taxon>Viridiplantae</taxon>
        <taxon>Chlorophyta</taxon>
        <taxon>Pyramimonadophyceae</taxon>
        <taxon>Pyramimonadales</taxon>
        <taxon>Pyramimonadaceae</taxon>
        <taxon>Cymbomonas</taxon>
    </lineage>
</organism>
<gene>
    <name evidence="3" type="ORF">CYMTET_19897</name>
</gene>
<evidence type="ECO:0000256" key="2">
    <source>
        <dbReference type="SAM" id="MobiDB-lite"/>
    </source>
</evidence>
<evidence type="ECO:0000313" key="3">
    <source>
        <dbReference type="EMBL" id="KAK3271775.1"/>
    </source>
</evidence>
<keyword evidence="4" id="KW-1185">Reference proteome</keyword>
<feature type="coiled-coil region" evidence="1">
    <location>
        <begin position="556"/>
        <end position="599"/>
    </location>
</feature>
<keyword evidence="1" id="KW-0175">Coiled coil</keyword>
<name>A0AAE0L4U5_9CHLO</name>
<feature type="region of interest" description="Disordered" evidence="2">
    <location>
        <begin position="532"/>
        <end position="551"/>
    </location>
</feature>
<evidence type="ECO:0000256" key="1">
    <source>
        <dbReference type="SAM" id="Coils"/>
    </source>
</evidence>
<dbReference type="EMBL" id="LGRX02009381">
    <property type="protein sequence ID" value="KAK3271775.1"/>
    <property type="molecule type" value="Genomic_DNA"/>
</dbReference>
<protein>
    <submittedName>
        <fullName evidence="3">Uncharacterized protein</fullName>
    </submittedName>
</protein>
<sequence>MPKNTKNKERQGFELGKYDRKRDDMYRSAVLFIQKEYCSVEFALQSGQFPLCEKRPLYRFLENPELIGSNKQHMLLQCERESLVEWMLASDEGSKSVERETLGAKIVEILTDRRTRNRQSQGRKYEKLSKSAELCIQNGGPSKKFFQHFFGYYSDKIGEKKPVAAEKKRVAQYTEAVVEEHFFAPGAGLEDTLVRHGIMDPDTKLIKDPRRLLNRDETPQFMDYNSLRGNNIRKRVSAKGKSAIIPKAENRESVTIDVVMDLSGFLYGAHLMLARETLTESVSPDEVSVFDSQIHEHKKFSTYGLMTLNESGCQTGVTLLQRYHMLDAELNARGVPRPVVEMTDNHDSRYDEHVLAFCAAKGILQWSEKANTSGKFQALDQVNRKLHTEIAKGVREFKRERRLQLQMHRGAGEPNIDISDIKVNTTDFIRIFCTVWFSWSTPMDRITAWRRVGICRNLLGPSEIDRSHFLVLDSEVKKSSAPPSVASFRASPQNVRKGSSEYYKRKISAYKDLATSWEGYESTPAERGLLTPEILAPLPPKPSKGRLSDNNGSFEFNDILNKKRAKKAEAQAAREQHEFAALQRDLAREERKAANARAVAAKALAVSELQQAWEKCGEPCTCPILFVNMVRVPCPVYKMRKCRICGDIKKSKCSKTDCKRQLASEA</sequence>
<dbReference type="Proteomes" id="UP001190700">
    <property type="component" value="Unassembled WGS sequence"/>
</dbReference>
<accession>A0AAE0L4U5</accession>
<evidence type="ECO:0000313" key="4">
    <source>
        <dbReference type="Proteomes" id="UP001190700"/>
    </source>
</evidence>
<proteinExistence type="predicted"/>
<dbReference type="AlphaFoldDB" id="A0AAE0L4U5"/>
<reference evidence="3 4" key="1">
    <citation type="journal article" date="2015" name="Genome Biol. Evol.">
        <title>Comparative Genomics of a Bacterivorous Green Alga Reveals Evolutionary Causalities and Consequences of Phago-Mixotrophic Mode of Nutrition.</title>
        <authorList>
            <person name="Burns J.A."/>
            <person name="Paasch A."/>
            <person name="Narechania A."/>
            <person name="Kim E."/>
        </authorList>
    </citation>
    <scope>NUCLEOTIDE SEQUENCE [LARGE SCALE GENOMIC DNA]</scope>
    <source>
        <strain evidence="3 4">PLY_AMNH</strain>
    </source>
</reference>
<comment type="caution">
    <text evidence="3">The sequence shown here is derived from an EMBL/GenBank/DDBJ whole genome shotgun (WGS) entry which is preliminary data.</text>
</comment>